<dbReference type="HOGENOM" id="CLU_015553_0_3_10"/>
<dbReference type="Pfam" id="PF07980">
    <property type="entry name" value="SusD_RagB"/>
    <property type="match status" value="1"/>
</dbReference>
<reference evidence="9 10" key="1">
    <citation type="submission" date="2009-11" db="EMBL/GenBank/DDBJ databases">
        <authorList>
            <person name="Weinstock G."/>
            <person name="Sodergren E."/>
            <person name="Clifton S."/>
            <person name="Fulton L."/>
            <person name="Fulton B."/>
            <person name="Courtney L."/>
            <person name="Fronick C."/>
            <person name="Harrison M."/>
            <person name="Strong C."/>
            <person name="Farmer C."/>
            <person name="Delahaunty K."/>
            <person name="Markovic C."/>
            <person name="Hall O."/>
            <person name="Minx P."/>
            <person name="Tomlinson C."/>
            <person name="Mitreva M."/>
            <person name="Nelson J."/>
            <person name="Hou S."/>
            <person name="Wollam A."/>
            <person name="Pepin K.H."/>
            <person name="Johnson M."/>
            <person name="Bhonagiri V."/>
            <person name="Nash W.E."/>
            <person name="Warren W."/>
            <person name="Chinwalla A."/>
            <person name="Mardis E.R."/>
            <person name="Wilson R.K."/>
        </authorList>
    </citation>
    <scope>NUCLEOTIDE SEQUENCE [LARGE SCALE GENOMIC DNA]</scope>
    <source>
        <strain evidence="9 10">F0302</strain>
    </source>
</reference>
<evidence type="ECO:0000256" key="2">
    <source>
        <dbReference type="ARBA" id="ARBA00006275"/>
    </source>
</evidence>
<dbReference type="AlphaFoldDB" id="D1QQ77"/>
<evidence type="ECO:0000256" key="5">
    <source>
        <dbReference type="ARBA" id="ARBA00023237"/>
    </source>
</evidence>
<sequence>MEYRCKRNLLKLIIMKYKSFKISLALASGLLLLSGCGDALDITPDGRMTQTDVFNNIDYTESYVNSMYEGIRKYGVNYHYFTFLAAYEDDGTDSQVPTDSWQQLQYWNQGSCTSSTNRPFSQGKTGLRYTDRDFWETAYGGIRKTNIFLANANEKNIPEVAKLGRYRAEAKVLRAHYYFDLMKNYGGVPLFDTDITLKQDFTDVKRATYQQCTDFVVKDCDDAIAEPNLPFRTTEEGERGRMTKAIAHFIKASVLLFNASPLWNPEGDQAKWTRAAKACKEAVDALEANGYELFPDYETYFITRPDKAQMPADKETILEAIDSWGYGNQTYRAFGVIMFLMNEIPTFPSEKCGLCPSQELVDTYEMANGEVPIEGYKDERHTQPIINPAAGYDDQNPYVNRDPRFYASIWYNGAHFGEVKGEDVYIESYVGGAHGMAGIKQRSPTGYYLRKYVDKTMRVAGASKTLYRIYRFGELYLSLAEAENEANGPTAIAYAAVNKVRHRAGMPDLPTGLSKGEFRERIRRERRVELALEENRFYDIRRWKILPEVSKFKTGMRWVKDDAGNLKQTRVVAVDCQPTADEKYYLLPIPLSEILRMPNVEQNPKW</sequence>
<comment type="caution">
    <text evidence="9">The sequence shown here is derived from an EMBL/GenBank/DDBJ whole genome shotgun (WGS) entry which is preliminary data.</text>
</comment>
<accession>D1QQ77</accession>
<evidence type="ECO:0000313" key="9">
    <source>
        <dbReference type="EMBL" id="EFB32283.1"/>
    </source>
</evidence>
<evidence type="ECO:0000256" key="1">
    <source>
        <dbReference type="ARBA" id="ARBA00004442"/>
    </source>
</evidence>
<proteinExistence type="inferred from homology"/>
<organism evidence="9 10">
    <name type="scientific">Segatella oris F0302</name>
    <dbReference type="NCBI Taxonomy" id="649760"/>
    <lineage>
        <taxon>Bacteria</taxon>
        <taxon>Pseudomonadati</taxon>
        <taxon>Bacteroidota</taxon>
        <taxon>Bacteroidia</taxon>
        <taxon>Bacteroidales</taxon>
        <taxon>Prevotellaceae</taxon>
        <taxon>Segatella</taxon>
    </lineage>
</organism>
<dbReference type="Gene3D" id="1.25.40.390">
    <property type="match status" value="1"/>
</dbReference>
<dbReference type="InterPro" id="IPR012944">
    <property type="entry name" value="SusD_RagB_dom"/>
</dbReference>
<evidence type="ECO:0000256" key="6">
    <source>
        <dbReference type="SAM" id="SignalP"/>
    </source>
</evidence>
<feature type="domain" description="RagB/SusD" evidence="7">
    <location>
        <begin position="350"/>
        <end position="606"/>
    </location>
</feature>
<dbReference type="InterPro" id="IPR011990">
    <property type="entry name" value="TPR-like_helical_dom_sf"/>
</dbReference>
<keyword evidence="5" id="KW-0998">Cell outer membrane</keyword>
<evidence type="ECO:0000259" key="7">
    <source>
        <dbReference type="Pfam" id="PF07980"/>
    </source>
</evidence>
<evidence type="ECO:0000259" key="8">
    <source>
        <dbReference type="Pfam" id="PF14322"/>
    </source>
</evidence>
<dbReference type="Proteomes" id="UP000004079">
    <property type="component" value="Unassembled WGS sequence"/>
</dbReference>
<dbReference type="EMBL" id="ACUZ02000023">
    <property type="protein sequence ID" value="EFB32283.1"/>
    <property type="molecule type" value="Genomic_DNA"/>
</dbReference>
<evidence type="ECO:0000256" key="3">
    <source>
        <dbReference type="ARBA" id="ARBA00022729"/>
    </source>
</evidence>
<keyword evidence="4" id="KW-0472">Membrane</keyword>
<comment type="similarity">
    <text evidence="2">Belongs to the SusD family.</text>
</comment>
<dbReference type="SUPFAM" id="SSF48452">
    <property type="entry name" value="TPR-like"/>
    <property type="match status" value="1"/>
</dbReference>
<comment type="subcellular location">
    <subcellularLocation>
        <location evidence="1">Cell outer membrane</location>
    </subcellularLocation>
</comment>
<dbReference type="InterPro" id="IPR033985">
    <property type="entry name" value="SusD-like_N"/>
</dbReference>
<feature type="chain" id="PRO_5003026907" evidence="6">
    <location>
        <begin position="40"/>
        <end position="606"/>
    </location>
</feature>
<evidence type="ECO:0000313" key="10">
    <source>
        <dbReference type="Proteomes" id="UP000004079"/>
    </source>
</evidence>
<feature type="signal peptide" evidence="6">
    <location>
        <begin position="1"/>
        <end position="39"/>
    </location>
</feature>
<dbReference type="Pfam" id="PF14322">
    <property type="entry name" value="SusD-like_3"/>
    <property type="match status" value="1"/>
</dbReference>
<name>D1QQ77_9BACT</name>
<keyword evidence="3 6" id="KW-0732">Signal</keyword>
<dbReference type="GO" id="GO:0009279">
    <property type="term" value="C:cell outer membrane"/>
    <property type="evidence" value="ECO:0007669"/>
    <property type="project" value="UniProtKB-SubCell"/>
</dbReference>
<gene>
    <name evidence="9" type="ORF">HMPREF0971_01125</name>
</gene>
<protein>
    <submittedName>
        <fullName evidence="9">SusD family protein</fullName>
    </submittedName>
</protein>
<feature type="domain" description="SusD-like N-terminal" evidence="8">
    <location>
        <begin position="40"/>
        <end position="224"/>
    </location>
</feature>
<evidence type="ECO:0000256" key="4">
    <source>
        <dbReference type="ARBA" id="ARBA00023136"/>
    </source>
</evidence>
<dbReference type="STRING" id="649760.HMPREF0971_01125"/>